<dbReference type="InterPro" id="IPR051213">
    <property type="entry name" value="START_lipid_transfer"/>
</dbReference>
<dbReference type="Pfam" id="PF01852">
    <property type="entry name" value="START"/>
    <property type="match status" value="1"/>
</dbReference>
<dbReference type="PROSITE" id="PS50848">
    <property type="entry name" value="START"/>
    <property type="match status" value="1"/>
</dbReference>
<comment type="caution">
    <text evidence="4">The sequence shown here is derived from an EMBL/GenBank/DDBJ whole genome shotgun (WGS) entry which is preliminary data.</text>
</comment>
<dbReference type="InterPro" id="IPR023393">
    <property type="entry name" value="START-like_dom_sf"/>
</dbReference>
<dbReference type="Gene3D" id="3.30.530.20">
    <property type="match status" value="1"/>
</dbReference>
<dbReference type="SMART" id="SM00234">
    <property type="entry name" value="START"/>
    <property type="match status" value="1"/>
</dbReference>
<evidence type="ECO:0000256" key="2">
    <source>
        <dbReference type="SAM" id="Phobius"/>
    </source>
</evidence>
<evidence type="ECO:0000313" key="4">
    <source>
        <dbReference type="EMBL" id="CAK8677534.1"/>
    </source>
</evidence>
<dbReference type="InterPro" id="IPR002913">
    <property type="entry name" value="START_lipid-bd_dom"/>
</dbReference>
<dbReference type="EMBL" id="CAWYQH010000046">
    <property type="protein sequence ID" value="CAK8677534.1"/>
    <property type="molecule type" value="Genomic_DNA"/>
</dbReference>
<keyword evidence="2" id="KW-1133">Transmembrane helix</keyword>
<name>A0ABP0FCW8_CLALP</name>
<proteinExistence type="predicted"/>
<evidence type="ECO:0000313" key="5">
    <source>
        <dbReference type="Proteomes" id="UP001642483"/>
    </source>
</evidence>
<organism evidence="4 5">
    <name type="scientific">Clavelina lepadiformis</name>
    <name type="common">Light-bulb sea squirt</name>
    <name type="synonym">Ascidia lepadiformis</name>
    <dbReference type="NCBI Taxonomy" id="159417"/>
    <lineage>
        <taxon>Eukaryota</taxon>
        <taxon>Metazoa</taxon>
        <taxon>Chordata</taxon>
        <taxon>Tunicata</taxon>
        <taxon>Ascidiacea</taxon>
        <taxon>Aplousobranchia</taxon>
        <taxon>Clavelinidae</taxon>
        <taxon>Clavelina</taxon>
    </lineage>
</organism>
<dbReference type="Proteomes" id="UP001642483">
    <property type="component" value="Unassembled WGS sequence"/>
</dbReference>
<keyword evidence="2" id="KW-0472">Membrane</keyword>
<feature type="region of interest" description="Disordered" evidence="1">
    <location>
        <begin position="84"/>
        <end position="104"/>
    </location>
</feature>
<feature type="domain" description="START" evidence="3">
    <location>
        <begin position="159"/>
        <end position="319"/>
    </location>
</feature>
<dbReference type="SUPFAM" id="SSF55961">
    <property type="entry name" value="Bet v1-like"/>
    <property type="match status" value="1"/>
</dbReference>
<protein>
    <recommendedName>
        <fullName evidence="3">START domain-containing protein</fullName>
    </recommendedName>
</protein>
<evidence type="ECO:0000259" key="3">
    <source>
        <dbReference type="PROSITE" id="PS50848"/>
    </source>
</evidence>
<evidence type="ECO:0000256" key="1">
    <source>
        <dbReference type="SAM" id="MobiDB-lite"/>
    </source>
</evidence>
<sequence>MQGCRKKVLRYMGILTVMKLSVFAVSALSLLIALSWVLIYCPVGMVRNSAQMSKVNTHDPRNRMELSDYFDHYEEQLDEDLKRMKPAELDKKQKGQKTMEKKESSQEVEIPMQLYKDDAFEEMIRQLNKRDVKEYEFLAESMNVTIYRQPRGNAGLYHYKLYATLPDATPDQIAAVFLDNEYRVVWDNYVTELYPVQLNEKGPDVIYFNVDYPWPLTNRDYVYARETRKVIREGKEYIVIVMHSVKKHNVKEISGAIRVDDYHQSLALSLWNKRGTLAYIEYYDNPKGSIPSWLVNWAAKTGVPAFMKDLQRACAGLPGFLKDKGRPPVTIPVQ</sequence>
<keyword evidence="5" id="KW-1185">Reference proteome</keyword>
<feature type="transmembrane region" description="Helical" evidence="2">
    <location>
        <begin position="20"/>
        <end position="39"/>
    </location>
</feature>
<reference evidence="4 5" key="1">
    <citation type="submission" date="2024-02" db="EMBL/GenBank/DDBJ databases">
        <authorList>
            <person name="Daric V."/>
            <person name="Darras S."/>
        </authorList>
    </citation>
    <scope>NUCLEOTIDE SEQUENCE [LARGE SCALE GENOMIC DNA]</scope>
</reference>
<dbReference type="PANTHER" id="PTHR19308">
    <property type="entry name" value="PHOSPHATIDYLCHOLINE TRANSFER PROTEIN"/>
    <property type="match status" value="1"/>
</dbReference>
<keyword evidence="2" id="KW-0812">Transmembrane</keyword>
<accession>A0ABP0FCW8</accession>
<dbReference type="PANTHER" id="PTHR19308:SF39">
    <property type="entry name" value="PHOSPHATIDYLCHOLINE TRANSFER PROTEIN"/>
    <property type="match status" value="1"/>
</dbReference>
<gene>
    <name evidence="4" type="ORF">CVLEPA_LOCUS6904</name>
</gene>